<organism evidence="10 11">
    <name type="scientific">Acanthoscelides obtectus</name>
    <name type="common">Bean weevil</name>
    <name type="synonym">Bruchus obtectus</name>
    <dbReference type="NCBI Taxonomy" id="200917"/>
    <lineage>
        <taxon>Eukaryota</taxon>
        <taxon>Metazoa</taxon>
        <taxon>Ecdysozoa</taxon>
        <taxon>Arthropoda</taxon>
        <taxon>Hexapoda</taxon>
        <taxon>Insecta</taxon>
        <taxon>Pterygota</taxon>
        <taxon>Neoptera</taxon>
        <taxon>Endopterygota</taxon>
        <taxon>Coleoptera</taxon>
        <taxon>Polyphaga</taxon>
        <taxon>Cucujiformia</taxon>
        <taxon>Chrysomeloidea</taxon>
        <taxon>Chrysomelidae</taxon>
        <taxon>Bruchinae</taxon>
        <taxon>Bruchini</taxon>
        <taxon>Acanthoscelides</taxon>
    </lineage>
</organism>
<dbReference type="InterPro" id="IPR000717">
    <property type="entry name" value="PCI_dom"/>
</dbReference>
<dbReference type="Pfam" id="PF01399">
    <property type="entry name" value="PCI"/>
    <property type="match status" value="1"/>
</dbReference>
<dbReference type="GO" id="GO:0005737">
    <property type="term" value="C:cytoplasm"/>
    <property type="evidence" value="ECO:0007669"/>
    <property type="project" value="UniProtKB-SubCell"/>
</dbReference>
<sequence>MSDNEDDFMCDDEEDYGLEYSEDSNSEPDVDLENQYYNSKALKEDEPTAALASFQKVLDLESGDKGEWGFKALKQMIKINFKLGNYDEMMSRYKQLLTYIKSAVTRNHSEKSINSILDYISTSRNMELLQNFYETTLDALKDAKNDRLWFKTNTKLGKLYYDRGDFNKLSKILKQLHQSCQTDDGEDDLKKGTQLLEIYALEIQMYTAQKNNKKLKTLYEQSLHIKSAIPHPLIMGVIRECGGKMHLREGEFEKAHTDFFEAFKNYDESGSPRRTTCLKYLVLANMLMRSGINPFDSQEAKPYKNDPEILAMTNLVNAYQNNDIIEFEHILKQNRQNIMDDLFIREHIEDLLRNIRTQVLIQLIKPYTRIQIPFISRKLNIDVSEVESLLVSCILDNTIQGRIDQVNQVLFLERATLNQAKYSALDRWANQLNTLHSSIINKMA</sequence>
<evidence type="ECO:0000256" key="4">
    <source>
        <dbReference type="ARBA" id="ARBA00014879"/>
    </source>
</evidence>
<keyword evidence="7" id="KW-0539">Nucleus</keyword>
<evidence type="ECO:0000256" key="3">
    <source>
        <dbReference type="ARBA" id="ARBA00009318"/>
    </source>
</evidence>
<dbReference type="Gene3D" id="1.25.40.570">
    <property type="match status" value="1"/>
</dbReference>
<evidence type="ECO:0000313" key="11">
    <source>
        <dbReference type="Proteomes" id="UP001152888"/>
    </source>
</evidence>
<evidence type="ECO:0000256" key="2">
    <source>
        <dbReference type="ARBA" id="ARBA00004496"/>
    </source>
</evidence>
<keyword evidence="11" id="KW-1185">Reference proteome</keyword>
<keyword evidence="6" id="KW-0736">Signalosome</keyword>
<dbReference type="InterPro" id="IPR050871">
    <property type="entry name" value="26S_Proteasome/COP9_Components"/>
</dbReference>
<dbReference type="EMBL" id="CAKOFQ010006896">
    <property type="protein sequence ID" value="CAH1980558.1"/>
    <property type="molecule type" value="Genomic_DNA"/>
</dbReference>
<evidence type="ECO:0000256" key="7">
    <source>
        <dbReference type="ARBA" id="ARBA00023242"/>
    </source>
</evidence>
<name>A0A9P0KS04_ACAOB</name>
<keyword evidence="5" id="KW-0963">Cytoplasm</keyword>
<feature type="domain" description="PCI" evidence="9">
    <location>
        <begin position="255"/>
        <end position="417"/>
    </location>
</feature>
<evidence type="ECO:0000313" key="10">
    <source>
        <dbReference type="EMBL" id="CAH1980558.1"/>
    </source>
</evidence>
<gene>
    <name evidence="10" type="ORF">ACAOBT_LOCUS14054</name>
</gene>
<dbReference type="PROSITE" id="PS50250">
    <property type="entry name" value="PCI"/>
    <property type="match status" value="1"/>
</dbReference>
<comment type="subcellular location">
    <subcellularLocation>
        <location evidence="2">Cytoplasm</location>
    </subcellularLocation>
    <subcellularLocation>
        <location evidence="1">Nucleus</location>
    </subcellularLocation>
</comment>
<evidence type="ECO:0000256" key="6">
    <source>
        <dbReference type="ARBA" id="ARBA00022790"/>
    </source>
</evidence>
<dbReference type="Pfam" id="PF25983">
    <property type="entry name" value="COPS2_C"/>
    <property type="match status" value="1"/>
</dbReference>
<feature type="region of interest" description="Disordered" evidence="8">
    <location>
        <begin position="1"/>
        <end position="31"/>
    </location>
</feature>
<evidence type="ECO:0000256" key="8">
    <source>
        <dbReference type="SAM" id="MobiDB-lite"/>
    </source>
</evidence>
<dbReference type="OrthoDB" id="194139at2759"/>
<dbReference type="GO" id="GO:0008180">
    <property type="term" value="C:COP9 signalosome"/>
    <property type="evidence" value="ECO:0007669"/>
    <property type="project" value="UniProtKB-KW"/>
</dbReference>
<accession>A0A9P0KS04</accession>
<dbReference type="AlphaFoldDB" id="A0A9P0KS04"/>
<dbReference type="SMART" id="SM00753">
    <property type="entry name" value="PAM"/>
    <property type="match status" value="1"/>
</dbReference>
<dbReference type="InterPro" id="IPR058796">
    <property type="entry name" value="COPS2_C"/>
</dbReference>
<dbReference type="Proteomes" id="UP001152888">
    <property type="component" value="Unassembled WGS sequence"/>
</dbReference>
<proteinExistence type="inferred from homology"/>
<dbReference type="SUPFAM" id="SSF46785">
    <property type="entry name" value="Winged helix' DNA-binding domain"/>
    <property type="match status" value="1"/>
</dbReference>
<protein>
    <recommendedName>
        <fullName evidence="4">COP9 signalosome complex subunit 2</fullName>
    </recommendedName>
</protein>
<evidence type="ECO:0000259" key="9">
    <source>
        <dbReference type="PROSITE" id="PS50250"/>
    </source>
</evidence>
<evidence type="ECO:0000256" key="1">
    <source>
        <dbReference type="ARBA" id="ARBA00004123"/>
    </source>
</evidence>
<dbReference type="PANTHER" id="PTHR10678">
    <property type="entry name" value="26S PROTEASOME NON-ATPASE REGULATORY SUBUNIT 11/COP9 SIGNALOSOME COMPLEX SUBUNIT 2"/>
    <property type="match status" value="1"/>
</dbReference>
<comment type="similarity">
    <text evidence="3">Belongs to the CSN2 family.</text>
</comment>
<comment type="caution">
    <text evidence="10">The sequence shown here is derived from an EMBL/GenBank/DDBJ whole genome shotgun (WGS) entry which is preliminary data.</text>
</comment>
<dbReference type="InterPro" id="IPR036390">
    <property type="entry name" value="WH_DNA-bd_sf"/>
</dbReference>
<reference evidence="10" key="1">
    <citation type="submission" date="2022-03" db="EMBL/GenBank/DDBJ databases">
        <authorList>
            <person name="Sayadi A."/>
        </authorList>
    </citation>
    <scope>NUCLEOTIDE SEQUENCE</scope>
</reference>
<evidence type="ECO:0000256" key="5">
    <source>
        <dbReference type="ARBA" id="ARBA00022490"/>
    </source>
</evidence>
<dbReference type="SMART" id="SM00088">
    <property type="entry name" value="PINT"/>
    <property type="match status" value="1"/>
</dbReference>
<dbReference type="FunFam" id="1.25.40.570:FF:000001">
    <property type="entry name" value="Putative cop9 signalosome complex subunit 2"/>
    <property type="match status" value="1"/>
</dbReference>